<evidence type="ECO:0000313" key="2">
    <source>
        <dbReference type="Proteomes" id="UP000235653"/>
    </source>
</evidence>
<comment type="caution">
    <text evidence="1">The sequence shown here is derived from an EMBL/GenBank/DDBJ whole genome shotgun (WGS) entry which is preliminary data.</text>
</comment>
<name>A0A2P5P4R9_9CHLR</name>
<gene>
    <name evidence="1" type="ORF">JP09_009570</name>
</gene>
<keyword evidence="2" id="KW-1185">Reference proteome</keyword>
<dbReference type="Proteomes" id="UP000235653">
    <property type="component" value="Unassembled WGS sequence"/>
</dbReference>
<accession>A0A2P5P4R9</accession>
<proteinExistence type="predicted"/>
<protein>
    <submittedName>
        <fullName evidence="1">Uncharacterized protein</fullName>
    </submittedName>
</protein>
<reference evidence="1 2" key="1">
    <citation type="journal article" date="2017" name="ISME J.">
        <title>Grape pomace compost harbors organohalide-respiring Dehalogenimonas species with novel reductive dehalogenase genes.</title>
        <authorList>
            <person name="Yang Y."/>
            <person name="Higgins S.A."/>
            <person name="Yan J."/>
            <person name="Simsir B."/>
            <person name="Chourey K."/>
            <person name="Iyer R."/>
            <person name="Hettich R.L."/>
            <person name="Baldwin B."/>
            <person name="Ogles D.M."/>
            <person name="Loffler F.E."/>
        </authorList>
    </citation>
    <scope>NUCLEOTIDE SEQUENCE [LARGE SCALE GENOMIC DNA]</scope>
    <source>
        <strain evidence="1 2">GP</strain>
    </source>
</reference>
<dbReference type="OrthoDB" id="10013433at2"/>
<dbReference type="EMBL" id="JQAN02000014">
    <property type="protein sequence ID" value="PPD57287.1"/>
    <property type="molecule type" value="Genomic_DNA"/>
</dbReference>
<organism evidence="1 2">
    <name type="scientific">Dehalogenimonas etheniformans</name>
    <dbReference type="NCBI Taxonomy" id="1536648"/>
    <lineage>
        <taxon>Bacteria</taxon>
        <taxon>Bacillati</taxon>
        <taxon>Chloroflexota</taxon>
        <taxon>Dehalococcoidia</taxon>
        <taxon>Dehalococcoidales</taxon>
        <taxon>Dehalococcoidaceae</taxon>
        <taxon>Dehalogenimonas</taxon>
    </lineage>
</organism>
<dbReference type="AlphaFoldDB" id="A0A2P5P4R9"/>
<sequence>MFINTEFDHDSQMHNSLDLSCTDRSKFPRSKAIRIIDDNVFDRAKHNVALTKRKFAEYVTTGEPNFNDFDFLPFKGIFDNLKRIMDKTI</sequence>
<evidence type="ECO:0000313" key="1">
    <source>
        <dbReference type="EMBL" id="PPD57287.1"/>
    </source>
</evidence>